<organism evidence="2 3">
    <name type="scientific">Araneus ventricosus</name>
    <name type="common">Orbweaver spider</name>
    <name type="synonym">Epeira ventricosa</name>
    <dbReference type="NCBI Taxonomy" id="182803"/>
    <lineage>
        <taxon>Eukaryota</taxon>
        <taxon>Metazoa</taxon>
        <taxon>Ecdysozoa</taxon>
        <taxon>Arthropoda</taxon>
        <taxon>Chelicerata</taxon>
        <taxon>Arachnida</taxon>
        <taxon>Araneae</taxon>
        <taxon>Araneomorphae</taxon>
        <taxon>Entelegynae</taxon>
        <taxon>Araneoidea</taxon>
        <taxon>Araneidae</taxon>
        <taxon>Araneus</taxon>
    </lineage>
</organism>
<name>A0A4Y2LE88_ARAVE</name>
<gene>
    <name evidence="2" type="ORF">AVEN_262780_1</name>
</gene>
<evidence type="ECO:0000313" key="2">
    <source>
        <dbReference type="EMBL" id="GBN12243.1"/>
    </source>
</evidence>
<dbReference type="Proteomes" id="UP000499080">
    <property type="component" value="Unassembled WGS sequence"/>
</dbReference>
<reference evidence="2 3" key="1">
    <citation type="journal article" date="2019" name="Sci. Rep.">
        <title>Orb-weaving spider Araneus ventricosus genome elucidates the spidroin gene catalogue.</title>
        <authorList>
            <person name="Kono N."/>
            <person name="Nakamura H."/>
            <person name="Ohtoshi R."/>
            <person name="Moran D.A.P."/>
            <person name="Shinohara A."/>
            <person name="Yoshida Y."/>
            <person name="Fujiwara M."/>
            <person name="Mori M."/>
            <person name="Tomita M."/>
            <person name="Arakawa K."/>
        </authorList>
    </citation>
    <scope>NUCLEOTIDE SEQUENCE [LARGE SCALE GENOMIC DNA]</scope>
</reference>
<dbReference type="AlphaFoldDB" id="A0A4Y2LE88"/>
<evidence type="ECO:0000259" key="1">
    <source>
        <dbReference type="Pfam" id="PF20209"/>
    </source>
</evidence>
<dbReference type="InterPro" id="IPR046700">
    <property type="entry name" value="DUF6570"/>
</dbReference>
<comment type="caution">
    <text evidence="2">The sequence shown here is derived from an EMBL/GenBank/DDBJ whole genome shotgun (WGS) entry which is preliminary data.</text>
</comment>
<accession>A0A4Y2LE88</accession>
<dbReference type="Pfam" id="PF20209">
    <property type="entry name" value="DUF6570"/>
    <property type="match status" value="1"/>
</dbReference>
<proteinExistence type="predicted"/>
<keyword evidence="3" id="KW-1185">Reference proteome</keyword>
<dbReference type="EMBL" id="BGPR01005661">
    <property type="protein sequence ID" value="GBN12243.1"/>
    <property type="molecule type" value="Genomic_DNA"/>
</dbReference>
<protein>
    <recommendedName>
        <fullName evidence="1">DUF6570 domain-containing protein</fullName>
    </recommendedName>
</protein>
<dbReference type="OrthoDB" id="6141723at2759"/>
<feature type="domain" description="DUF6570" evidence="1">
    <location>
        <begin position="36"/>
        <end position="109"/>
    </location>
</feature>
<evidence type="ECO:0000313" key="3">
    <source>
        <dbReference type="Proteomes" id="UP000499080"/>
    </source>
</evidence>
<sequence length="110" mass="12373">MSKNEKFLSVLSADIPDKDVEAFNLCVSCKRSLCNSKIPPLSRTNGFIYRNHPNLPSLGPISELLISPRLPFIQIRRLRAEGYAVLGQVINVPVDDNTLVQHFPRNLDDD</sequence>